<gene>
    <name evidence="1" type="ORF">F3Y22_tig00009003pilonHSYRG00004</name>
</gene>
<organism evidence="1 2">
    <name type="scientific">Hibiscus syriacus</name>
    <name type="common">Rose of Sharon</name>
    <dbReference type="NCBI Taxonomy" id="106335"/>
    <lineage>
        <taxon>Eukaryota</taxon>
        <taxon>Viridiplantae</taxon>
        <taxon>Streptophyta</taxon>
        <taxon>Embryophyta</taxon>
        <taxon>Tracheophyta</taxon>
        <taxon>Spermatophyta</taxon>
        <taxon>Magnoliopsida</taxon>
        <taxon>eudicotyledons</taxon>
        <taxon>Gunneridae</taxon>
        <taxon>Pentapetalae</taxon>
        <taxon>rosids</taxon>
        <taxon>malvids</taxon>
        <taxon>Malvales</taxon>
        <taxon>Malvaceae</taxon>
        <taxon>Malvoideae</taxon>
        <taxon>Hibiscus</taxon>
    </lineage>
</organism>
<keyword evidence="2" id="KW-1185">Reference proteome</keyword>
<dbReference type="EMBL" id="VEPZ02000429">
    <property type="protein sequence ID" value="KAE8725276.1"/>
    <property type="molecule type" value="Genomic_DNA"/>
</dbReference>
<reference evidence="1" key="1">
    <citation type="submission" date="2019-09" db="EMBL/GenBank/DDBJ databases">
        <title>Draft genome information of white flower Hibiscus syriacus.</title>
        <authorList>
            <person name="Kim Y.-M."/>
        </authorList>
    </citation>
    <scope>NUCLEOTIDE SEQUENCE [LARGE SCALE GENOMIC DNA]</scope>
    <source>
        <strain evidence="1">YM2019G1</strain>
    </source>
</reference>
<proteinExistence type="predicted"/>
<accession>A0A6A3C901</accession>
<comment type="caution">
    <text evidence="1">The sequence shown here is derived from an EMBL/GenBank/DDBJ whole genome shotgun (WGS) entry which is preliminary data.</text>
</comment>
<dbReference type="AlphaFoldDB" id="A0A6A3C901"/>
<evidence type="ECO:0000313" key="1">
    <source>
        <dbReference type="EMBL" id="KAE8725276.1"/>
    </source>
</evidence>
<dbReference type="Proteomes" id="UP000436088">
    <property type="component" value="Unassembled WGS sequence"/>
</dbReference>
<name>A0A6A3C901_HIBSY</name>
<evidence type="ECO:0000313" key="2">
    <source>
        <dbReference type="Proteomes" id="UP000436088"/>
    </source>
</evidence>
<sequence>MQIEKLGLGSRAGKIKTAGAILCVGGTTFLDKGKAFHMVTIFTKQQPWTFPTLTWLVEVSCLLVVAFARLVGEVAQSISVKIQGNPDNMHHCVPTISSNRLMHRQEQGSMEITVEFGVDHNSRCESTEYCSNILLTYMVDC</sequence>
<protein>
    <submittedName>
        <fullName evidence="1">Uncharacterized protein</fullName>
    </submittedName>
</protein>